<dbReference type="InterPro" id="IPR012334">
    <property type="entry name" value="Pectin_lyas_fold"/>
</dbReference>
<evidence type="ECO:0000256" key="3">
    <source>
        <dbReference type="ARBA" id="ARBA00022764"/>
    </source>
</evidence>
<dbReference type="STRING" id="1416801.SAMN05192553_101346"/>
<evidence type="ECO:0000256" key="5">
    <source>
        <dbReference type="SAM" id="SignalP"/>
    </source>
</evidence>
<feature type="domain" description="Alginate lyase" evidence="6">
    <location>
        <begin position="94"/>
        <end position="302"/>
    </location>
</feature>
<dbReference type="GO" id="GO:0042597">
    <property type="term" value="C:periplasmic space"/>
    <property type="evidence" value="ECO:0007669"/>
    <property type="project" value="UniProtKB-SubCell"/>
</dbReference>
<dbReference type="RefSeq" id="WP_092168612.1">
    <property type="nucleotide sequence ID" value="NZ_FNZH01000001.1"/>
</dbReference>
<evidence type="ECO:0000256" key="1">
    <source>
        <dbReference type="ARBA" id="ARBA00004418"/>
    </source>
</evidence>
<evidence type="ECO:0000259" key="9">
    <source>
        <dbReference type="Pfam" id="PF16889"/>
    </source>
</evidence>
<name>A0A1H6TLG6_9BACT</name>
<dbReference type="NCBIfam" id="TIGR03804">
    <property type="entry name" value="para_beta_helix"/>
    <property type="match status" value="1"/>
</dbReference>
<evidence type="ECO:0000256" key="2">
    <source>
        <dbReference type="ARBA" id="ARBA00022729"/>
    </source>
</evidence>
<dbReference type="PANTHER" id="PTHR39210">
    <property type="entry name" value="HEPARIN-SULFATE LYASE"/>
    <property type="match status" value="1"/>
</dbReference>
<dbReference type="Pfam" id="PF07940">
    <property type="entry name" value="Hepar_II_III_C"/>
    <property type="match status" value="1"/>
</dbReference>
<dbReference type="InterPro" id="IPR008929">
    <property type="entry name" value="Chondroitin_lyas"/>
</dbReference>
<dbReference type="SMART" id="SM00710">
    <property type="entry name" value="PbH1"/>
    <property type="match status" value="6"/>
</dbReference>
<evidence type="ECO:0000313" key="11">
    <source>
        <dbReference type="Proteomes" id="UP000199403"/>
    </source>
</evidence>
<evidence type="ECO:0000256" key="4">
    <source>
        <dbReference type="ARBA" id="ARBA00023239"/>
    </source>
</evidence>
<dbReference type="InterPro" id="IPR011050">
    <property type="entry name" value="Pectin_lyase_fold/virulence"/>
</dbReference>
<feature type="chain" id="PRO_5011502568" evidence="5">
    <location>
        <begin position="22"/>
        <end position="1317"/>
    </location>
</feature>
<feature type="domain" description="Heparinase II/III-like C-terminal" evidence="7">
    <location>
        <begin position="1050"/>
        <end position="1252"/>
    </location>
</feature>
<comment type="subcellular location">
    <subcellularLocation>
        <location evidence="1">Periplasm</location>
    </subcellularLocation>
</comment>
<evidence type="ECO:0000313" key="10">
    <source>
        <dbReference type="EMBL" id="SEI80156.1"/>
    </source>
</evidence>
<feature type="domain" description="Right handed beta helix" evidence="8">
    <location>
        <begin position="518"/>
        <end position="670"/>
    </location>
</feature>
<dbReference type="EMBL" id="FNZH01000001">
    <property type="protein sequence ID" value="SEI80156.1"/>
    <property type="molecule type" value="Genomic_DNA"/>
</dbReference>
<dbReference type="Pfam" id="PF05426">
    <property type="entry name" value="Alginate_lyase"/>
    <property type="match status" value="1"/>
</dbReference>
<dbReference type="PANTHER" id="PTHR39210:SF1">
    <property type="entry name" value="HEPARIN-SULFATE LYASE"/>
    <property type="match status" value="1"/>
</dbReference>
<keyword evidence="3" id="KW-0574">Periplasm</keyword>
<dbReference type="Gene3D" id="2.70.98.70">
    <property type="match status" value="1"/>
</dbReference>
<dbReference type="InterPro" id="IPR031680">
    <property type="entry name" value="Hepar_II_III_N"/>
</dbReference>
<accession>A0A1H6TLG6</accession>
<dbReference type="InterPro" id="IPR006626">
    <property type="entry name" value="PbH1"/>
</dbReference>
<evidence type="ECO:0000259" key="6">
    <source>
        <dbReference type="Pfam" id="PF05426"/>
    </source>
</evidence>
<reference evidence="11" key="1">
    <citation type="submission" date="2016-10" db="EMBL/GenBank/DDBJ databases">
        <authorList>
            <person name="Varghese N."/>
            <person name="Submissions S."/>
        </authorList>
    </citation>
    <scope>NUCLEOTIDE SEQUENCE [LARGE SCALE GENOMIC DNA]</scope>
    <source>
        <strain evidence="11">IBRC-M 10761</strain>
    </source>
</reference>
<dbReference type="GO" id="GO:0016829">
    <property type="term" value="F:lyase activity"/>
    <property type="evidence" value="ECO:0007669"/>
    <property type="project" value="UniProtKB-KW"/>
</dbReference>
<dbReference type="Proteomes" id="UP000199403">
    <property type="component" value="Unassembled WGS sequence"/>
</dbReference>
<dbReference type="SUPFAM" id="SSF51126">
    <property type="entry name" value="Pectin lyase-like"/>
    <property type="match status" value="1"/>
</dbReference>
<organism evidence="10 11">
    <name type="scientific">Cyclobacterium xiamenense</name>
    <dbReference type="NCBI Taxonomy" id="1297121"/>
    <lineage>
        <taxon>Bacteria</taxon>
        <taxon>Pseudomonadati</taxon>
        <taxon>Bacteroidota</taxon>
        <taxon>Cytophagia</taxon>
        <taxon>Cytophagales</taxon>
        <taxon>Cyclobacteriaceae</taxon>
        <taxon>Cyclobacterium</taxon>
    </lineage>
</organism>
<evidence type="ECO:0000259" key="8">
    <source>
        <dbReference type="Pfam" id="PF13229"/>
    </source>
</evidence>
<evidence type="ECO:0000259" key="7">
    <source>
        <dbReference type="Pfam" id="PF07940"/>
    </source>
</evidence>
<dbReference type="Pfam" id="PF13229">
    <property type="entry name" value="Beta_helix"/>
    <property type="match status" value="1"/>
</dbReference>
<dbReference type="InterPro" id="IPR012480">
    <property type="entry name" value="Hepar_II_III_C"/>
</dbReference>
<keyword evidence="4" id="KW-0456">Lyase</keyword>
<gene>
    <name evidence="10" type="ORF">SAMN05192553_101346</name>
</gene>
<proteinExistence type="predicted"/>
<dbReference type="SUPFAM" id="SSF48230">
    <property type="entry name" value="Chondroitin AC/alginate lyase"/>
    <property type="match status" value="2"/>
</dbReference>
<keyword evidence="2 5" id="KW-0732">Signal</keyword>
<dbReference type="InterPro" id="IPR008397">
    <property type="entry name" value="Alginate_lyase_dom"/>
</dbReference>
<dbReference type="Gene3D" id="1.50.10.100">
    <property type="entry name" value="Chondroitin AC/alginate lyase"/>
    <property type="match status" value="2"/>
</dbReference>
<dbReference type="OrthoDB" id="7335480at2"/>
<dbReference type="Pfam" id="PF16889">
    <property type="entry name" value="Hepar_II_III_N"/>
    <property type="match status" value="1"/>
</dbReference>
<keyword evidence="11" id="KW-1185">Reference proteome</keyword>
<feature type="signal peptide" evidence="5">
    <location>
        <begin position="1"/>
        <end position="21"/>
    </location>
</feature>
<protein>
    <submittedName>
        <fullName evidence="10">Parallel beta-helix repeat (Two copies)</fullName>
    </submittedName>
</protein>
<feature type="domain" description="Heparin-sulfate lyase N-terminal" evidence="9">
    <location>
        <begin position="719"/>
        <end position="1030"/>
    </location>
</feature>
<dbReference type="InterPro" id="IPR022441">
    <property type="entry name" value="Para_beta_helix_rpt-2"/>
</dbReference>
<dbReference type="InterPro" id="IPR039448">
    <property type="entry name" value="Beta_helix"/>
</dbReference>
<dbReference type="Gene3D" id="2.160.20.10">
    <property type="entry name" value="Single-stranded right-handed beta-helix, Pectin lyase-like"/>
    <property type="match status" value="1"/>
</dbReference>
<sequence>MRIKRAAFLFLLLLPALPSVCQTEATAPPLVFPRQFIHPGLLQNQEDLDYMKAKIASGDPAWQAAFERLKQEASLDFQPQPFTHVVRGSYGRQGKGHRELSASALEAYRHALLWFVTENRAHAEKTISILAAWSERLWDFDDNDAKLLVALTGQHFLNAAELIKHTYDGWKDEDQKDFERMMLTVYYPYIHDFFTEANGNWDAAMINTMLCIGIFTDRPALFQRAVERFYWGPNNGGITKYIYPNGQVQESTRDWPHVQLGLGELAKAAQVAWTQGMDFYQVAEQRLALGFEYTAKYMLGEEVSVYGTISPRGRGEFRDIYESVYHHYTELKNLQMPYTERAIQHTRPASSWYFLVAHRAPAPAAPTDWASPPLVNARPQTGAQENPEWNPNEGDLIVKPGESIQRALEQTSGTGRKVWLQEGIYQLEETLLIPGGVHLEGKGAATVLMMEAGKAGLTIGNSDPEIQDVVIRHLLIEGAESVDPGTDPNQGRRQRARQSALRREGLVFSADTEGQLQNIRLEQVTVRNFTKHGVSIRGAENLEIIRCDFSDNGSNVVPGKGLHHNLHLSRIKNATISKGRFSNAPWGSGIHLSYGEAIVMEGNESSRNKLHGIHLTESGNLLVENNLLEGNDRHGLFSDNWLEGVRNLEAKNNIFRNNGEKGSQVSEWNQGTMGYNLSVDNKGDLRHGKSSKAFHRNFEKVRALMDFESSPWAGGIQQAGNPLLAARRMVYHFRERTQVNHPLRRQLRTDPINLATEKDLEIARNALEHRMVGQPAYPPFFVGEDIDWASRPVPDNEWVWQLNRMTFWDAMGKAYRQTGEEKYAREWARQLMDWIEKNPRDEDHRYAWRSIETGIRGHRWTQLFHYFIEAPSFTPEALVSFLVALHEHADFLMSKYSQGSNWALMEAEGLAFIAMTFPEFKEADEWLTEAIHRLNAEIHNQVYADGHQRELAFGYHMGSIGWFLRTYAMAEMNGKSHLFTDDYLSMIEKMAEVPVKLAFPDGTTPQFGDAWTGKPGQYYPRLIEWEKLFDRPDFLYVATGGKQGEKPDSLAFAYPNSGLYSMRNSWDPMATCLVLKCGPDGGGHSQPDNGTFELYVGGRNLTPDSGSFIYSGDPEGRAWFRQSRVHQTLTLDGENIAYAPRLLLWQPGTKHDVLVVENQNYEGLAHRRAVIFFDHSFFILIDEAIGKASGTLDLNFQLAPGPARLDKENLAATTQFDTGYNLHVQSLQQQALSLEEAEGQVSFVYTKKEPRTAFSFQKELKNRSKGTRFLTLLLPFREELPEVSAHIQGNPAIGSRKIRLTVNYQGTEETITYELPK</sequence>